<dbReference type="EMBL" id="CAJOBH010273917">
    <property type="protein sequence ID" value="CAF5166655.1"/>
    <property type="molecule type" value="Genomic_DNA"/>
</dbReference>
<protein>
    <submittedName>
        <fullName evidence="1">Uncharacterized protein</fullName>
    </submittedName>
</protein>
<dbReference type="Proteomes" id="UP000681967">
    <property type="component" value="Unassembled WGS sequence"/>
</dbReference>
<name>A0A8S3GLD5_9BILA</name>
<proteinExistence type="predicted"/>
<organism evidence="1 2">
    <name type="scientific">Rotaria magnacalcarata</name>
    <dbReference type="NCBI Taxonomy" id="392030"/>
    <lineage>
        <taxon>Eukaryota</taxon>
        <taxon>Metazoa</taxon>
        <taxon>Spiralia</taxon>
        <taxon>Gnathifera</taxon>
        <taxon>Rotifera</taxon>
        <taxon>Eurotatoria</taxon>
        <taxon>Bdelloidea</taxon>
        <taxon>Philodinida</taxon>
        <taxon>Philodinidae</taxon>
        <taxon>Rotaria</taxon>
    </lineage>
</organism>
<evidence type="ECO:0000313" key="2">
    <source>
        <dbReference type="Proteomes" id="UP000681967"/>
    </source>
</evidence>
<sequence>LSVSVYSLTLTTTNTYKDPVRATVDKIGQQLLEYIYKNTLHVKKMFLGRIQLAKAELEEYRALEEF</sequence>
<comment type="caution">
    <text evidence="1">The sequence shown here is derived from an EMBL/GenBank/DDBJ whole genome shotgun (WGS) entry which is preliminary data.</text>
</comment>
<accession>A0A8S3GLD5</accession>
<evidence type="ECO:0000313" key="1">
    <source>
        <dbReference type="EMBL" id="CAF5166655.1"/>
    </source>
</evidence>
<feature type="non-terminal residue" evidence="1">
    <location>
        <position position="1"/>
    </location>
</feature>
<reference evidence="1" key="1">
    <citation type="submission" date="2021-02" db="EMBL/GenBank/DDBJ databases">
        <authorList>
            <person name="Nowell W R."/>
        </authorList>
    </citation>
    <scope>NUCLEOTIDE SEQUENCE</scope>
</reference>
<dbReference type="AlphaFoldDB" id="A0A8S3GLD5"/>
<gene>
    <name evidence="1" type="ORF">BYL167_LOCUS76125</name>
</gene>